<sequence length="148" mass="16395">MEVVENLATDYPEMVFQTISNKSTQTPIPKSKAKEMVASSLIEKIPASKAADAAKQLAEKFDINGKLSSVFSVLKEKLFAFAEKIGADKLIASAELNALLVVRQDFTSSFQLNPDTSIQTVEQIELDWTLFREFGTQVVDDLKLHTVL</sequence>
<proteinExistence type="predicted"/>
<gene>
    <name evidence="1" type="ORF">GSOID_T00032116001</name>
</gene>
<accession>E4YB32</accession>
<dbReference type="AlphaFoldDB" id="E4YB32"/>
<name>E4YB32_OIKDI</name>
<dbReference type="Proteomes" id="UP000011014">
    <property type="component" value="Unassembled WGS sequence"/>
</dbReference>
<organism evidence="1">
    <name type="scientific">Oikopleura dioica</name>
    <name type="common">Tunicate</name>
    <dbReference type="NCBI Taxonomy" id="34765"/>
    <lineage>
        <taxon>Eukaryota</taxon>
        <taxon>Metazoa</taxon>
        <taxon>Chordata</taxon>
        <taxon>Tunicata</taxon>
        <taxon>Appendicularia</taxon>
        <taxon>Copelata</taxon>
        <taxon>Oikopleuridae</taxon>
        <taxon>Oikopleura</taxon>
    </lineage>
</organism>
<evidence type="ECO:0000313" key="1">
    <source>
        <dbReference type="EMBL" id="CBY32769.1"/>
    </source>
</evidence>
<reference evidence="1" key="1">
    <citation type="journal article" date="2010" name="Science">
        <title>Plasticity of animal genome architecture unmasked by rapid evolution of a pelagic tunicate.</title>
        <authorList>
            <person name="Denoeud F."/>
            <person name="Henriet S."/>
            <person name="Mungpakdee S."/>
            <person name="Aury J.M."/>
            <person name="Da Silva C."/>
            <person name="Brinkmann H."/>
            <person name="Mikhaleva J."/>
            <person name="Olsen L.C."/>
            <person name="Jubin C."/>
            <person name="Canestro C."/>
            <person name="Bouquet J.M."/>
            <person name="Danks G."/>
            <person name="Poulain J."/>
            <person name="Campsteijn C."/>
            <person name="Adamski M."/>
            <person name="Cross I."/>
            <person name="Yadetie F."/>
            <person name="Muffato M."/>
            <person name="Louis A."/>
            <person name="Butcher S."/>
            <person name="Tsagkogeorga G."/>
            <person name="Konrad A."/>
            <person name="Singh S."/>
            <person name="Jensen M.F."/>
            <person name="Cong E.H."/>
            <person name="Eikeseth-Otteraa H."/>
            <person name="Noel B."/>
            <person name="Anthouard V."/>
            <person name="Porcel B.M."/>
            <person name="Kachouri-Lafond R."/>
            <person name="Nishino A."/>
            <person name="Ugolini M."/>
            <person name="Chourrout P."/>
            <person name="Nishida H."/>
            <person name="Aasland R."/>
            <person name="Huzurbazar S."/>
            <person name="Westhof E."/>
            <person name="Delsuc F."/>
            <person name="Lehrach H."/>
            <person name="Reinhardt R."/>
            <person name="Weissenbach J."/>
            <person name="Roy S.W."/>
            <person name="Artiguenave F."/>
            <person name="Postlethwait J.H."/>
            <person name="Manak J.R."/>
            <person name="Thompson E.M."/>
            <person name="Jaillon O."/>
            <person name="Du Pasquier L."/>
            <person name="Boudinot P."/>
            <person name="Liberles D.A."/>
            <person name="Volff J.N."/>
            <person name="Philippe H."/>
            <person name="Lenhard B."/>
            <person name="Roest Crollius H."/>
            <person name="Wincker P."/>
            <person name="Chourrout D."/>
        </authorList>
    </citation>
    <scope>NUCLEOTIDE SEQUENCE [LARGE SCALE GENOMIC DNA]</scope>
</reference>
<dbReference type="EMBL" id="FN654370">
    <property type="protein sequence ID" value="CBY32769.1"/>
    <property type="molecule type" value="Genomic_DNA"/>
</dbReference>
<protein>
    <submittedName>
        <fullName evidence="1">Uncharacterized protein</fullName>
    </submittedName>
</protein>